<dbReference type="GO" id="GO:0055085">
    <property type="term" value="P:transmembrane transport"/>
    <property type="evidence" value="ECO:0007669"/>
    <property type="project" value="InterPro"/>
</dbReference>
<comment type="subcellular location">
    <subcellularLocation>
        <location evidence="1">Membrane</location>
        <topology evidence="1">Multi-pass membrane protein</topology>
    </subcellularLocation>
</comment>
<dbReference type="Proteomes" id="UP000639643">
    <property type="component" value="Unassembled WGS sequence"/>
</dbReference>
<dbReference type="OrthoDB" id="3900342at2759"/>
<keyword evidence="5 6" id="KW-0472">Membrane</keyword>
<evidence type="ECO:0000256" key="3">
    <source>
        <dbReference type="ARBA" id="ARBA00022692"/>
    </source>
</evidence>
<sequence>MVSLIAINAIRGRSSQELKSSKANSELTMQRMCFSIAAYAYVGVEIIAVSAIKARWRSPSQSSSAASQAQNPEIDEVRRSAGNAVRFAAVLAPIAIGFAYTLSGLLASIHLERCHSELSRLSWINSTDENCRHHEYTDNIPDKKHSTSPFVIIANAYDVNYSKTSLADAFNAFILFTALTSANTSLYVASRTLFGLTRNIDGPGIISESLSWFGKTDRNGVPLRAMLLSALAFCWAPFVQQTDDGFKTGTSIGTFFEILAQLGAVSVIIVWTCQCLAYIRFHNCIRKHRAYLTREGIHLARDRKQRSVNYPFRSHLQPVLAYLALGGCLIVLVICNSAFLWNGFHLFPFISGFLAIFVFLVLWFGLKVFRKAPWSFTDLNDVNVKELIEYLNELRSASMEQPSKSRPQTRQASTWRMFAFRRDASHRRLGTRGLAGEMQLERNS</sequence>
<dbReference type="AlphaFoldDB" id="A0A8H6KNA6"/>
<dbReference type="InterPro" id="IPR004841">
    <property type="entry name" value="AA-permease/SLC12A_dom"/>
</dbReference>
<protein>
    <submittedName>
        <fullName evidence="8">Amino acid transporter</fullName>
    </submittedName>
</protein>
<evidence type="ECO:0000313" key="9">
    <source>
        <dbReference type="Proteomes" id="UP000639643"/>
    </source>
</evidence>
<organism evidence="8 9">
    <name type="scientific">Colletotrichum musicola</name>
    <dbReference type="NCBI Taxonomy" id="2175873"/>
    <lineage>
        <taxon>Eukaryota</taxon>
        <taxon>Fungi</taxon>
        <taxon>Dikarya</taxon>
        <taxon>Ascomycota</taxon>
        <taxon>Pezizomycotina</taxon>
        <taxon>Sordariomycetes</taxon>
        <taxon>Hypocreomycetidae</taxon>
        <taxon>Glomerellales</taxon>
        <taxon>Glomerellaceae</taxon>
        <taxon>Colletotrichum</taxon>
        <taxon>Colletotrichum orchidearum species complex</taxon>
    </lineage>
</organism>
<dbReference type="GO" id="GO:0016020">
    <property type="term" value="C:membrane"/>
    <property type="evidence" value="ECO:0007669"/>
    <property type="project" value="UniProtKB-SubCell"/>
</dbReference>
<proteinExistence type="predicted"/>
<keyword evidence="9" id="KW-1185">Reference proteome</keyword>
<evidence type="ECO:0000256" key="2">
    <source>
        <dbReference type="ARBA" id="ARBA00022448"/>
    </source>
</evidence>
<reference evidence="8" key="1">
    <citation type="journal article" date="2020" name="Phytopathology">
        <title>Genome Sequence Resources of Colletotrichum truncatum, C. plurivorum, C. musicola, and C. sojae: Four Species Pathogenic to Soybean (Glycine max).</title>
        <authorList>
            <person name="Rogerio F."/>
            <person name="Boufleur T.R."/>
            <person name="Ciampi-Guillardi M."/>
            <person name="Sukno S.A."/>
            <person name="Thon M.R."/>
            <person name="Massola Junior N.S."/>
            <person name="Baroncelli R."/>
        </authorList>
    </citation>
    <scope>NUCLEOTIDE SEQUENCE</scope>
    <source>
        <strain evidence="8">LFN0074</strain>
    </source>
</reference>
<evidence type="ECO:0000259" key="7">
    <source>
        <dbReference type="Pfam" id="PF00324"/>
    </source>
</evidence>
<dbReference type="Pfam" id="PF00324">
    <property type="entry name" value="AA_permease"/>
    <property type="match status" value="1"/>
</dbReference>
<feature type="domain" description="Amino acid permease/ SLC12A" evidence="7">
    <location>
        <begin position="88"/>
        <end position="373"/>
    </location>
</feature>
<keyword evidence="2" id="KW-0813">Transport</keyword>
<gene>
    <name evidence="8" type="ORF">CMUS01_06061</name>
</gene>
<feature type="transmembrane region" description="Helical" evidence="6">
    <location>
        <begin position="346"/>
        <end position="366"/>
    </location>
</feature>
<dbReference type="PANTHER" id="PTHR43495">
    <property type="entry name" value="GABA PERMEASE"/>
    <property type="match status" value="1"/>
</dbReference>
<feature type="transmembrane region" description="Helical" evidence="6">
    <location>
        <begin position="319"/>
        <end position="340"/>
    </location>
</feature>
<keyword evidence="3 6" id="KW-0812">Transmembrane</keyword>
<name>A0A8H6KNA6_9PEZI</name>
<evidence type="ECO:0000256" key="1">
    <source>
        <dbReference type="ARBA" id="ARBA00004141"/>
    </source>
</evidence>
<comment type="caution">
    <text evidence="8">The sequence shown here is derived from an EMBL/GenBank/DDBJ whole genome shotgun (WGS) entry which is preliminary data.</text>
</comment>
<evidence type="ECO:0000313" key="8">
    <source>
        <dbReference type="EMBL" id="KAF6834744.1"/>
    </source>
</evidence>
<evidence type="ECO:0000256" key="5">
    <source>
        <dbReference type="ARBA" id="ARBA00023136"/>
    </source>
</evidence>
<feature type="transmembrane region" description="Helical" evidence="6">
    <location>
        <begin position="169"/>
        <end position="189"/>
    </location>
</feature>
<evidence type="ECO:0000256" key="4">
    <source>
        <dbReference type="ARBA" id="ARBA00022989"/>
    </source>
</evidence>
<evidence type="ECO:0000256" key="6">
    <source>
        <dbReference type="SAM" id="Phobius"/>
    </source>
</evidence>
<feature type="transmembrane region" description="Helical" evidence="6">
    <location>
        <begin position="29"/>
        <end position="52"/>
    </location>
</feature>
<feature type="transmembrane region" description="Helical" evidence="6">
    <location>
        <begin position="87"/>
        <end position="111"/>
    </location>
</feature>
<dbReference type="PANTHER" id="PTHR43495:SF5">
    <property type="entry name" value="GAMMA-AMINOBUTYRIC ACID PERMEASE"/>
    <property type="match status" value="1"/>
</dbReference>
<keyword evidence="4 6" id="KW-1133">Transmembrane helix</keyword>
<accession>A0A8H6KNA6</accession>
<dbReference type="Gene3D" id="1.20.1740.10">
    <property type="entry name" value="Amino acid/polyamine transporter I"/>
    <property type="match status" value="1"/>
</dbReference>
<dbReference type="EMBL" id="WIGM01000191">
    <property type="protein sequence ID" value="KAF6834744.1"/>
    <property type="molecule type" value="Genomic_DNA"/>
</dbReference>
<feature type="transmembrane region" description="Helical" evidence="6">
    <location>
        <begin position="258"/>
        <end position="279"/>
    </location>
</feature>
<feature type="transmembrane region" description="Helical" evidence="6">
    <location>
        <begin position="221"/>
        <end position="238"/>
    </location>
</feature>